<dbReference type="Pfam" id="PF23195">
    <property type="entry name" value="UBQLN1"/>
    <property type="match status" value="2"/>
</dbReference>
<feature type="compositionally biased region" description="Polar residues" evidence="1">
    <location>
        <begin position="330"/>
        <end position="352"/>
    </location>
</feature>
<dbReference type="OrthoDB" id="267397at2759"/>
<dbReference type="AlphaFoldDB" id="A0A8X7ZWU4"/>
<dbReference type="CDD" id="cd16106">
    <property type="entry name" value="Ubl_Dsk2p_like"/>
    <property type="match status" value="1"/>
</dbReference>
<dbReference type="PROSITE" id="PS50053">
    <property type="entry name" value="UBIQUITIN_2"/>
    <property type="match status" value="1"/>
</dbReference>
<feature type="domain" description="Ubiquitin-like" evidence="3">
    <location>
        <begin position="22"/>
        <end position="91"/>
    </location>
</feature>
<reference evidence="4" key="1">
    <citation type="journal article" date="2020" name="bioRxiv">
        <title>Hybrid origin of Populus tomentosa Carr. identified through genome sequencing and phylogenomic analysis.</title>
        <authorList>
            <person name="An X."/>
            <person name="Gao K."/>
            <person name="Chen Z."/>
            <person name="Li J."/>
            <person name="Yang X."/>
            <person name="Yang X."/>
            <person name="Zhou J."/>
            <person name="Guo T."/>
            <person name="Zhao T."/>
            <person name="Huang S."/>
            <person name="Miao D."/>
            <person name="Khan W.U."/>
            <person name="Rao P."/>
            <person name="Ye M."/>
            <person name="Lei B."/>
            <person name="Liao W."/>
            <person name="Wang J."/>
            <person name="Ji L."/>
            <person name="Li Y."/>
            <person name="Guo B."/>
            <person name="Mustafa N.S."/>
            <person name="Li S."/>
            <person name="Yun Q."/>
            <person name="Keller S.R."/>
            <person name="Mao J."/>
            <person name="Zhang R."/>
            <person name="Strauss S.H."/>
        </authorList>
    </citation>
    <scope>NUCLEOTIDE SEQUENCE</scope>
    <source>
        <strain evidence="4">GM15</strain>
        <tissue evidence="4">Leaf</tissue>
    </source>
</reference>
<evidence type="ECO:0000256" key="1">
    <source>
        <dbReference type="SAM" id="MobiDB-lite"/>
    </source>
</evidence>
<dbReference type="InterPro" id="IPR000626">
    <property type="entry name" value="Ubiquitin-like_dom"/>
</dbReference>
<accession>A0A8X7ZWU4</accession>
<dbReference type="SMART" id="SM00213">
    <property type="entry name" value="UBQ"/>
    <property type="match status" value="1"/>
</dbReference>
<evidence type="ECO:0000313" key="5">
    <source>
        <dbReference type="Proteomes" id="UP000886885"/>
    </source>
</evidence>
<organism evidence="4 5">
    <name type="scientific">Populus tomentosa</name>
    <name type="common">Chinese white poplar</name>
    <dbReference type="NCBI Taxonomy" id="118781"/>
    <lineage>
        <taxon>Eukaryota</taxon>
        <taxon>Viridiplantae</taxon>
        <taxon>Streptophyta</taxon>
        <taxon>Embryophyta</taxon>
        <taxon>Tracheophyta</taxon>
        <taxon>Spermatophyta</taxon>
        <taxon>Magnoliopsida</taxon>
        <taxon>eudicotyledons</taxon>
        <taxon>Gunneridae</taxon>
        <taxon>Pentapetalae</taxon>
        <taxon>rosids</taxon>
        <taxon>fabids</taxon>
        <taxon>Malpighiales</taxon>
        <taxon>Salicaceae</taxon>
        <taxon>Saliceae</taxon>
        <taxon>Populus</taxon>
    </lineage>
</organism>
<dbReference type="FunFam" id="1.10.8.10:FF:000042">
    <property type="entry name" value="Ubiquitin domain-containing protein DSK2b"/>
    <property type="match status" value="1"/>
</dbReference>
<dbReference type="EMBL" id="JAAWWB010000010">
    <property type="protein sequence ID" value="KAG6773748.1"/>
    <property type="molecule type" value="Genomic_DNA"/>
</dbReference>
<gene>
    <name evidence="4" type="ORF">POTOM_021065</name>
</gene>
<dbReference type="SMART" id="SM00165">
    <property type="entry name" value="UBA"/>
    <property type="match status" value="1"/>
</dbReference>
<dbReference type="Pfam" id="PF00627">
    <property type="entry name" value="UBA"/>
    <property type="match status" value="1"/>
</dbReference>
<sequence length="595" mass="63659">MGGGNGDVEGGSNDTNGGDDEVNVNIRCSNGSKFTVKISLSSTVDSFKQLIANQCDVPSDQQRLIYKGRILKDDQTLQSYGLEADHAVHLVRGFASSAPVNATAATNTGGSNTAPTNTRAAGSTDDGELGGSGFGSLFPGLGLNGLGGSGGLLGAGLPEFEQVQQQLTRNPNIMRDIMNTPVVQNLMNNPEIMRNLLMNNPQMREIIDRNPELAHILNDPSTLRQTLEAARNPELMREMMRNTDRAMSNIESSPEGFNMLRRMYETVQEPFLNATTMAGNAEGDSANPFAALLGTQTGNQARDGSTNLSTTSSETTTGSPAPNTNPLPNPWSSGGAQTNTTRSNPTSDTRPQAPTGLGGLGLPDLDNMFSVMPDAAMVSQLMQNPAISQMMQSFMSSPQYMNQILGMNPQLRSMLDSNPQLREMMQNPEFLRQLMSPETMQAWKQVDIEYYVLLHAVHGHLHFVVATFDFPAISYVSTWSATVNPVSDGAISFLSLSISRVGAHGQTGAGTGTANNAGLEMLMNMFGGLGAGSLAVPNRSNGYYSFLPPEELYATQLSQLQEMGFFDTQENIRALIATAGNVHAAVERLLGSTGQ</sequence>
<keyword evidence="5" id="KW-1185">Reference proteome</keyword>
<dbReference type="GO" id="GO:0006511">
    <property type="term" value="P:ubiquitin-dependent protein catabolic process"/>
    <property type="evidence" value="ECO:0007669"/>
    <property type="project" value="TreeGrafter"/>
</dbReference>
<dbReference type="PANTHER" id="PTHR10677:SF53">
    <property type="entry name" value="UBIQUILIN-RELATED"/>
    <property type="match status" value="1"/>
</dbReference>
<dbReference type="FunFam" id="3.10.20.90:FF:000183">
    <property type="entry name" value="Ubiquitin domain-containing protein DSK2b"/>
    <property type="match status" value="1"/>
</dbReference>
<evidence type="ECO:0008006" key="6">
    <source>
        <dbReference type="Google" id="ProtNLM"/>
    </source>
</evidence>
<dbReference type="FunFam" id="1.10.260.100:FF:000005">
    <property type="entry name" value="Ubiquitin domain-containing protein DSK2b"/>
    <property type="match status" value="1"/>
</dbReference>
<evidence type="ECO:0000313" key="4">
    <source>
        <dbReference type="EMBL" id="KAG6773748.1"/>
    </source>
</evidence>
<dbReference type="SMART" id="SM00727">
    <property type="entry name" value="STI1"/>
    <property type="match status" value="4"/>
</dbReference>
<dbReference type="InterPro" id="IPR015496">
    <property type="entry name" value="Ubiquilin"/>
</dbReference>
<feature type="compositionally biased region" description="Low complexity" evidence="1">
    <location>
        <begin position="105"/>
        <end position="118"/>
    </location>
</feature>
<feature type="region of interest" description="Disordered" evidence="1">
    <location>
        <begin position="297"/>
        <end position="360"/>
    </location>
</feature>
<dbReference type="PROSITE" id="PS50030">
    <property type="entry name" value="UBA"/>
    <property type="match status" value="1"/>
</dbReference>
<feature type="region of interest" description="Disordered" evidence="1">
    <location>
        <begin position="105"/>
        <end position="128"/>
    </location>
</feature>
<evidence type="ECO:0000259" key="3">
    <source>
        <dbReference type="PROSITE" id="PS50053"/>
    </source>
</evidence>
<dbReference type="PANTHER" id="PTHR10677">
    <property type="entry name" value="UBIQUILIN"/>
    <property type="match status" value="1"/>
</dbReference>
<name>A0A8X7ZWU4_POPTO</name>
<dbReference type="InterPro" id="IPR006636">
    <property type="entry name" value="STI1_HS-bd"/>
</dbReference>
<dbReference type="GO" id="GO:0005829">
    <property type="term" value="C:cytosol"/>
    <property type="evidence" value="ECO:0007669"/>
    <property type="project" value="TreeGrafter"/>
</dbReference>
<proteinExistence type="predicted"/>
<comment type="caution">
    <text evidence="4">The sequence shown here is derived from an EMBL/GenBank/DDBJ whole genome shotgun (WGS) entry which is preliminary data.</text>
</comment>
<dbReference type="CDD" id="cd14399">
    <property type="entry name" value="UBA_PLICs"/>
    <property type="match status" value="1"/>
</dbReference>
<dbReference type="Proteomes" id="UP000886885">
    <property type="component" value="Chromosome 5D"/>
</dbReference>
<dbReference type="Pfam" id="PF00240">
    <property type="entry name" value="ubiquitin"/>
    <property type="match status" value="1"/>
</dbReference>
<feature type="region of interest" description="Disordered" evidence="1">
    <location>
        <begin position="1"/>
        <end position="22"/>
    </location>
</feature>
<dbReference type="InterPro" id="IPR015940">
    <property type="entry name" value="UBA"/>
</dbReference>
<feature type="compositionally biased region" description="Low complexity" evidence="1">
    <location>
        <begin position="305"/>
        <end position="319"/>
    </location>
</feature>
<dbReference type="GO" id="GO:0005634">
    <property type="term" value="C:nucleus"/>
    <property type="evidence" value="ECO:0007669"/>
    <property type="project" value="UniProtKB-ARBA"/>
</dbReference>
<protein>
    <recommendedName>
        <fullName evidence="6">Ubiquitin family protein</fullName>
    </recommendedName>
</protein>
<evidence type="ECO:0000259" key="2">
    <source>
        <dbReference type="PROSITE" id="PS50030"/>
    </source>
</evidence>
<dbReference type="GO" id="GO:0031593">
    <property type="term" value="F:polyubiquitin modification-dependent protein binding"/>
    <property type="evidence" value="ECO:0007669"/>
    <property type="project" value="TreeGrafter"/>
</dbReference>
<feature type="domain" description="UBA" evidence="2">
    <location>
        <begin position="548"/>
        <end position="592"/>
    </location>
</feature>